<evidence type="ECO:0000256" key="23">
    <source>
        <dbReference type="SAM" id="MobiDB-lite"/>
    </source>
</evidence>
<dbReference type="GO" id="GO:0006281">
    <property type="term" value="P:DNA repair"/>
    <property type="evidence" value="ECO:0007669"/>
    <property type="project" value="UniProtKB-KW"/>
</dbReference>
<dbReference type="Gene3D" id="3.40.50.1000">
    <property type="entry name" value="HAD superfamily/HAD-like"/>
    <property type="match status" value="1"/>
</dbReference>
<dbReference type="GO" id="GO:0046403">
    <property type="term" value="F:polynucleotide 3'-phosphatase activity"/>
    <property type="evidence" value="ECO:0007669"/>
    <property type="project" value="UniProtKB-EC"/>
</dbReference>
<evidence type="ECO:0000256" key="4">
    <source>
        <dbReference type="ARBA" id="ARBA00022679"/>
    </source>
</evidence>
<dbReference type="PANTHER" id="PTHR12083">
    <property type="entry name" value="BIFUNCTIONAL POLYNUCLEOTIDE PHOSPHATASE/KINASE"/>
    <property type="match status" value="1"/>
</dbReference>
<evidence type="ECO:0000256" key="9">
    <source>
        <dbReference type="ARBA" id="ARBA00022840"/>
    </source>
</evidence>
<dbReference type="CDD" id="cd01625">
    <property type="entry name" value="HAD_PNP"/>
    <property type="match status" value="1"/>
</dbReference>
<keyword evidence="12" id="KW-0539">Nucleus</keyword>
<dbReference type="SUPFAM" id="SSF56784">
    <property type="entry name" value="HAD-like"/>
    <property type="match status" value="1"/>
</dbReference>
<evidence type="ECO:0000256" key="17">
    <source>
        <dbReference type="ARBA" id="ARBA00061223"/>
    </source>
</evidence>
<dbReference type="GO" id="GO:0003690">
    <property type="term" value="F:double-stranded DNA binding"/>
    <property type="evidence" value="ECO:0007669"/>
    <property type="project" value="TreeGrafter"/>
</dbReference>
<dbReference type="NCBIfam" id="TIGR01664">
    <property type="entry name" value="DNA-3'-Pase"/>
    <property type="match status" value="1"/>
</dbReference>
<dbReference type="InterPro" id="IPR036412">
    <property type="entry name" value="HAD-like_sf"/>
</dbReference>
<comment type="similarity">
    <text evidence="17">In the N-terminal section; belongs to the DNA 3' phosphatase family.</text>
</comment>
<feature type="domain" description="PNK FHA" evidence="24">
    <location>
        <begin position="68"/>
        <end position="135"/>
    </location>
</feature>
<evidence type="ECO:0000256" key="2">
    <source>
        <dbReference type="ARBA" id="ARBA00012157"/>
    </source>
</evidence>
<evidence type="ECO:0000256" key="10">
    <source>
        <dbReference type="ARBA" id="ARBA00022990"/>
    </source>
</evidence>
<dbReference type="NCBIfam" id="TIGR01663">
    <property type="entry name" value="PNK-3'Pase"/>
    <property type="match status" value="1"/>
</dbReference>
<evidence type="ECO:0000256" key="5">
    <source>
        <dbReference type="ARBA" id="ARBA00022741"/>
    </source>
</evidence>
<dbReference type="Proteomes" id="UP001178461">
    <property type="component" value="Chromosome 13"/>
</dbReference>
<keyword evidence="5" id="KW-0547">Nucleotide-binding</keyword>
<dbReference type="Pfam" id="PF17913">
    <property type="entry name" value="FHA_2"/>
    <property type="match status" value="1"/>
</dbReference>
<sequence>MWVLVSSAARSNSSGVVLLFQCRRASSSVWTGGPPEKYKPKFSFLSFLYQLIFVKETGILRLPSAMRCLLVSQDKRHDPVLLPDGVTVVLGRGPETLVTDKKCSRTQVELLANYAYRSVRVTQRGVNPTSVEEIHLRCGDSTTLQEGETLCLVNGLYPYRIRFEEDSRSPKKTLLEFFSPRRPLKKEEDGKAQPAKRPKTSSPSEDEEDDDVDPSVAEKLRQLQETAAQAQRAQSQPRRQLQLSHQAPQPHDSWEDHGKLLVFTKKGVLPSAKVAGFDLDGTIITTQSGKVFPTSPDDWRILYPEVPRKLKQLQSEGYKVVIFTNQMGISRGRLRPEVFKAKVEAVVDRLGIPLQVFVATASGVYRKPVLGMWEHLCKKANGGLEVSLQQSVYVGDAAGRPPNWAPGHKKKDFSCSDRLFALNAGLPFRTPEVYFLGWKEPPFALPNFDPRTLDPKAQLYDPPDACLTSSFPEVVVAVGFPAAGKSTFLKRHLASAGYAYANRDTLGSWQKCVATCQAALQAGKSVIVDNTNPDLESRSRYIECAKEAGVPCRCFLFTASLEQAKHNNRFREMTEKGHVPVNDIVLNSYKNKFVEPSLDEGFSEILKIHFVPQFADSQLESLYRQFSEG</sequence>
<feature type="region of interest" description="Disordered" evidence="23">
    <location>
        <begin position="174"/>
        <end position="255"/>
    </location>
</feature>
<comment type="subunit">
    <text evidence="18">Monomer. Interacts (via FHA domain) with XRCC4; mainly interacts with XRCC4 phosphorylated by CK2 but is also able to interact at much lower level with unphosphorylated PNKP.</text>
</comment>
<keyword evidence="4" id="KW-0808">Transferase</keyword>
<dbReference type="InterPro" id="IPR023214">
    <property type="entry name" value="HAD_sf"/>
</dbReference>
<reference evidence="25" key="1">
    <citation type="submission" date="2022-12" db="EMBL/GenBank/DDBJ databases">
        <authorList>
            <person name="Alioto T."/>
            <person name="Alioto T."/>
            <person name="Gomez Garrido J."/>
        </authorList>
    </citation>
    <scope>NUCLEOTIDE SEQUENCE</scope>
</reference>
<evidence type="ECO:0000256" key="13">
    <source>
        <dbReference type="ARBA" id="ARBA00023268"/>
    </source>
</evidence>
<keyword evidence="13" id="KW-0511">Multifunctional enzyme</keyword>
<keyword evidence="26" id="KW-1185">Reference proteome</keyword>
<evidence type="ECO:0000256" key="8">
    <source>
        <dbReference type="ARBA" id="ARBA00022801"/>
    </source>
</evidence>
<dbReference type="InterPro" id="IPR041388">
    <property type="entry name" value="FHA_2"/>
</dbReference>
<feature type="compositionally biased region" description="Low complexity" evidence="23">
    <location>
        <begin position="223"/>
        <end position="243"/>
    </location>
</feature>
<dbReference type="Pfam" id="PF13671">
    <property type="entry name" value="AAA_33"/>
    <property type="match status" value="1"/>
</dbReference>
<dbReference type="NCBIfam" id="TIGR01662">
    <property type="entry name" value="HAD-SF-IIIA"/>
    <property type="match status" value="1"/>
</dbReference>
<comment type="catalytic activity">
    <reaction evidence="15">
        <text>a 3'end (2'-deoxyribonucleotide 3'-phosphate)-DNA + H2O = a 3'-end 2'-deoxyribonucleotide-DNA + phosphate</text>
        <dbReference type="Rhea" id="RHEA:14113"/>
        <dbReference type="Rhea" id="RHEA-COMP:13863"/>
        <dbReference type="Rhea" id="RHEA-COMP:13864"/>
        <dbReference type="ChEBI" id="CHEBI:15377"/>
        <dbReference type="ChEBI" id="CHEBI:43474"/>
        <dbReference type="ChEBI" id="CHEBI:138147"/>
        <dbReference type="ChEBI" id="CHEBI:138148"/>
        <dbReference type="EC" id="3.1.3.32"/>
    </reaction>
</comment>
<dbReference type="GO" id="GO:0035861">
    <property type="term" value="C:site of double-strand break"/>
    <property type="evidence" value="ECO:0007669"/>
    <property type="project" value="UniProtKB-ARBA"/>
</dbReference>
<dbReference type="SUPFAM" id="SSF49879">
    <property type="entry name" value="SMAD/FHA domain"/>
    <property type="match status" value="1"/>
</dbReference>
<comment type="catalytic activity">
    <reaction evidence="14">
        <text>a 5'-end dephospho-2'-deoxyribonucleoside-DNA + ATP = a 5'-end 5'-phospho-2'-deoxyribonucleoside-DNA + ADP + H(+)</text>
        <dbReference type="Rhea" id="RHEA:15669"/>
        <dbReference type="Rhea" id="RHEA-COMP:13180"/>
        <dbReference type="Rhea" id="RHEA-COMP:13184"/>
        <dbReference type="ChEBI" id="CHEBI:15378"/>
        <dbReference type="ChEBI" id="CHEBI:30616"/>
        <dbReference type="ChEBI" id="CHEBI:136412"/>
        <dbReference type="ChEBI" id="CHEBI:136416"/>
        <dbReference type="ChEBI" id="CHEBI:456216"/>
        <dbReference type="EC" id="2.7.1.78"/>
    </reaction>
</comment>
<dbReference type="EC" id="3.1.3.32" evidence="19"/>
<evidence type="ECO:0000256" key="6">
    <source>
        <dbReference type="ARBA" id="ARBA00022763"/>
    </source>
</evidence>
<dbReference type="Gene3D" id="2.60.200.20">
    <property type="match status" value="1"/>
</dbReference>
<dbReference type="SUPFAM" id="SSF52540">
    <property type="entry name" value="P-loop containing nucleoside triphosphate hydrolases"/>
    <property type="match status" value="1"/>
</dbReference>
<dbReference type="Gene3D" id="3.40.50.300">
    <property type="entry name" value="P-loop containing nucleotide triphosphate hydrolases"/>
    <property type="match status" value="1"/>
</dbReference>
<dbReference type="Pfam" id="PF08645">
    <property type="entry name" value="PNK3P"/>
    <property type="match status" value="1"/>
</dbReference>
<keyword evidence="9" id="KW-0067">ATP-binding</keyword>
<proteinExistence type="inferred from homology"/>
<dbReference type="InterPro" id="IPR008984">
    <property type="entry name" value="SMAD_FHA_dom_sf"/>
</dbReference>
<dbReference type="GO" id="GO:0046404">
    <property type="term" value="F:ATP-dependent polydeoxyribonucleotide 5'-hydroxyl-kinase activity"/>
    <property type="evidence" value="ECO:0007669"/>
    <property type="project" value="InterPro"/>
</dbReference>
<organism evidence="25 26">
    <name type="scientific">Podarcis lilfordi</name>
    <name type="common">Lilford's wall lizard</name>
    <dbReference type="NCBI Taxonomy" id="74358"/>
    <lineage>
        <taxon>Eukaryota</taxon>
        <taxon>Metazoa</taxon>
        <taxon>Chordata</taxon>
        <taxon>Craniata</taxon>
        <taxon>Vertebrata</taxon>
        <taxon>Euteleostomi</taxon>
        <taxon>Lepidosauria</taxon>
        <taxon>Squamata</taxon>
        <taxon>Bifurcata</taxon>
        <taxon>Unidentata</taxon>
        <taxon>Episquamata</taxon>
        <taxon>Laterata</taxon>
        <taxon>Lacertibaenia</taxon>
        <taxon>Lacertidae</taxon>
        <taxon>Podarcis</taxon>
    </lineage>
</organism>
<evidence type="ECO:0000256" key="3">
    <source>
        <dbReference type="ARBA" id="ARBA00022553"/>
    </source>
</evidence>
<evidence type="ECO:0000256" key="18">
    <source>
        <dbReference type="ARBA" id="ARBA00063101"/>
    </source>
</evidence>
<name>A0AA35L6J2_9SAUR</name>
<evidence type="ECO:0000256" key="14">
    <source>
        <dbReference type="ARBA" id="ARBA00044673"/>
    </source>
</evidence>
<dbReference type="GO" id="GO:0005634">
    <property type="term" value="C:nucleus"/>
    <property type="evidence" value="ECO:0007669"/>
    <property type="project" value="UniProtKB-SubCell"/>
</dbReference>
<evidence type="ECO:0000256" key="12">
    <source>
        <dbReference type="ARBA" id="ARBA00023242"/>
    </source>
</evidence>
<evidence type="ECO:0000256" key="16">
    <source>
        <dbReference type="ARBA" id="ARBA00057280"/>
    </source>
</evidence>
<feature type="compositionally biased region" description="Acidic residues" evidence="23">
    <location>
        <begin position="204"/>
        <end position="213"/>
    </location>
</feature>
<evidence type="ECO:0000256" key="11">
    <source>
        <dbReference type="ARBA" id="ARBA00023204"/>
    </source>
</evidence>
<protein>
    <recommendedName>
        <fullName evidence="20">Bifunctional polynucleotide phosphatase/kinase</fullName>
        <ecNumber evidence="2">2.7.1.78</ecNumber>
        <ecNumber evidence="19">3.1.3.32</ecNumber>
    </recommendedName>
    <alternativeName>
        <fullName evidence="22">DNA 5'-kinase/3'-phosphatase</fullName>
    </alternativeName>
    <alternativeName>
        <fullName evidence="21">Polynucleotide kinase-3'-phosphatase</fullName>
    </alternativeName>
</protein>
<comment type="subcellular location">
    <subcellularLocation>
        <location evidence="1">Nucleus</location>
    </subcellularLocation>
</comment>
<evidence type="ECO:0000256" key="22">
    <source>
        <dbReference type="ARBA" id="ARBA00078896"/>
    </source>
</evidence>
<dbReference type="FunFam" id="3.40.50.300:FF:000737">
    <property type="entry name" value="Bifunctional polynucleotide phosphatase/kinase"/>
    <property type="match status" value="1"/>
</dbReference>
<evidence type="ECO:0000256" key="20">
    <source>
        <dbReference type="ARBA" id="ARBA00074686"/>
    </source>
</evidence>
<evidence type="ECO:0000259" key="24">
    <source>
        <dbReference type="Pfam" id="PF17913"/>
    </source>
</evidence>
<evidence type="ECO:0000256" key="21">
    <source>
        <dbReference type="ARBA" id="ARBA00078446"/>
    </source>
</evidence>
<dbReference type="InterPro" id="IPR006550">
    <property type="entry name" value="PNKP"/>
</dbReference>
<evidence type="ECO:0000256" key="15">
    <source>
        <dbReference type="ARBA" id="ARBA00051410"/>
    </source>
</evidence>
<dbReference type="FunFam" id="2.60.200.20:FF:000009">
    <property type="entry name" value="bifunctional polynucleotide phosphatase/kinase"/>
    <property type="match status" value="1"/>
</dbReference>
<evidence type="ECO:0000256" key="19">
    <source>
        <dbReference type="ARBA" id="ARBA00066649"/>
    </source>
</evidence>
<keyword evidence="3" id="KW-0597">Phosphoprotein</keyword>
<evidence type="ECO:0000256" key="7">
    <source>
        <dbReference type="ARBA" id="ARBA00022777"/>
    </source>
</evidence>
<dbReference type="AlphaFoldDB" id="A0AA35L6J2"/>
<keyword evidence="8" id="KW-0378">Hydrolase</keyword>
<accession>A0AA35L6J2</accession>
<dbReference type="FunFam" id="3.40.50.1000:FF:000078">
    <property type="entry name" value="Bifunctional polynucleotide phosphatase/kinase"/>
    <property type="match status" value="1"/>
</dbReference>
<dbReference type="InterPro" id="IPR006549">
    <property type="entry name" value="HAD-SF_hydro_IIIA"/>
</dbReference>
<keyword evidence="11" id="KW-0234">DNA repair</keyword>
<dbReference type="GO" id="GO:0005524">
    <property type="term" value="F:ATP binding"/>
    <property type="evidence" value="ECO:0007669"/>
    <property type="project" value="UniProtKB-KW"/>
</dbReference>
<evidence type="ECO:0000313" key="25">
    <source>
        <dbReference type="EMBL" id="CAI5790019.1"/>
    </source>
</evidence>
<dbReference type="PANTHER" id="PTHR12083:SF9">
    <property type="entry name" value="BIFUNCTIONAL POLYNUCLEOTIDE PHOSPHATASE_KINASE"/>
    <property type="match status" value="1"/>
</dbReference>
<keyword evidence="10" id="KW-0007">Acetylation</keyword>
<dbReference type="EC" id="2.7.1.78" evidence="2"/>
<gene>
    <name evidence="25" type="ORF">PODLI_1B028472</name>
</gene>
<dbReference type="InterPro" id="IPR006551">
    <property type="entry name" value="Polynucleotide_phosphatase"/>
</dbReference>
<comment type="function">
    <text evidence="16">Plays a key role in the repair of DNA damage, functioning as part of both the non-homologous end-joining (NHEJ) and base excision repair (BER) pathways. Through its two catalytic activities, PNK ensures that DNA termini are compatible with extension and ligation by either removing 3'-phosphates from, or by phosphorylating 5'-hydroxyl groups on, the ribose sugar of the DNA backbone.</text>
</comment>
<dbReference type="InterPro" id="IPR027417">
    <property type="entry name" value="P-loop_NTPase"/>
</dbReference>
<dbReference type="InterPro" id="IPR013954">
    <property type="entry name" value="PNK3P"/>
</dbReference>
<evidence type="ECO:0000256" key="1">
    <source>
        <dbReference type="ARBA" id="ARBA00004123"/>
    </source>
</evidence>
<dbReference type="EMBL" id="OX395138">
    <property type="protein sequence ID" value="CAI5790019.1"/>
    <property type="molecule type" value="Genomic_DNA"/>
</dbReference>
<keyword evidence="7 25" id="KW-0418">Kinase</keyword>
<keyword evidence="6" id="KW-0227">DNA damage</keyword>
<evidence type="ECO:0000313" key="26">
    <source>
        <dbReference type="Proteomes" id="UP001178461"/>
    </source>
</evidence>